<gene>
    <name evidence="1" type="ORF">METZ01_LOCUS73312</name>
</gene>
<evidence type="ECO:0000313" key="1">
    <source>
        <dbReference type="EMBL" id="SVA20458.1"/>
    </source>
</evidence>
<dbReference type="EMBL" id="UINC01005304">
    <property type="protein sequence ID" value="SVA20458.1"/>
    <property type="molecule type" value="Genomic_DNA"/>
</dbReference>
<name>A0A381TYB3_9ZZZZ</name>
<accession>A0A381TYB3</accession>
<protein>
    <submittedName>
        <fullName evidence="1">Uncharacterized protein</fullName>
    </submittedName>
</protein>
<proteinExistence type="predicted"/>
<reference evidence="1" key="1">
    <citation type="submission" date="2018-05" db="EMBL/GenBank/DDBJ databases">
        <authorList>
            <person name="Lanie J.A."/>
            <person name="Ng W.-L."/>
            <person name="Kazmierczak K.M."/>
            <person name="Andrzejewski T.M."/>
            <person name="Davidsen T.M."/>
            <person name="Wayne K.J."/>
            <person name="Tettelin H."/>
            <person name="Glass J.I."/>
            <person name="Rusch D."/>
            <person name="Podicherti R."/>
            <person name="Tsui H.-C.T."/>
            <person name="Winkler M.E."/>
        </authorList>
    </citation>
    <scope>NUCLEOTIDE SEQUENCE</scope>
</reference>
<dbReference type="AlphaFoldDB" id="A0A381TYB3"/>
<sequence>MAGGERLRAVRCGHLHPQRWLVHWHQAESMNHAHRIDRPPLFNGVENQPELVAGHFLVGLIIDRGDRCIAFSPAYYAREANHRSHAVSYFAPLDQGGLVNCIN</sequence>
<organism evidence="1">
    <name type="scientific">marine metagenome</name>
    <dbReference type="NCBI Taxonomy" id="408172"/>
    <lineage>
        <taxon>unclassified sequences</taxon>
        <taxon>metagenomes</taxon>
        <taxon>ecological metagenomes</taxon>
    </lineage>
</organism>